<dbReference type="EMBL" id="CP109441">
    <property type="protein sequence ID" value="WUV46369.1"/>
    <property type="molecule type" value="Genomic_DNA"/>
</dbReference>
<protein>
    <submittedName>
        <fullName evidence="2">NAD(P)H-dependent oxidoreductase</fullName>
    </submittedName>
</protein>
<dbReference type="InterPro" id="IPR050712">
    <property type="entry name" value="NAD(P)H-dep_reductase"/>
</dbReference>
<dbReference type="Proteomes" id="UP001432062">
    <property type="component" value="Chromosome"/>
</dbReference>
<keyword evidence="3" id="KW-1185">Reference proteome</keyword>
<accession>A0ABZ1YX93</accession>
<dbReference type="SUPFAM" id="SSF52218">
    <property type="entry name" value="Flavoproteins"/>
    <property type="match status" value="1"/>
</dbReference>
<proteinExistence type="predicted"/>
<name>A0ABZ1YX93_9NOCA</name>
<dbReference type="PANTHER" id="PTHR30543:SF21">
    <property type="entry name" value="NAD(P)H-DEPENDENT FMN REDUCTASE LOT6"/>
    <property type="match status" value="1"/>
</dbReference>
<dbReference type="InterPro" id="IPR005025">
    <property type="entry name" value="FMN_Rdtase-like_dom"/>
</dbReference>
<gene>
    <name evidence="2" type="ORF">OG563_46240</name>
</gene>
<reference evidence="2" key="1">
    <citation type="submission" date="2022-10" db="EMBL/GenBank/DDBJ databases">
        <title>The complete genomes of actinobacterial strains from the NBC collection.</title>
        <authorList>
            <person name="Joergensen T.S."/>
            <person name="Alvarez Arevalo M."/>
            <person name="Sterndorff E.B."/>
            <person name="Faurdal D."/>
            <person name="Vuksanovic O."/>
            <person name="Mourched A.-S."/>
            <person name="Charusanti P."/>
            <person name="Shaw S."/>
            <person name="Blin K."/>
            <person name="Weber T."/>
        </authorList>
    </citation>
    <scope>NUCLEOTIDE SEQUENCE</scope>
    <source>
        <strain evidence="2">NBC_01482</strain>
    </source>
</reference>
<dbReference type="RefSeq" id="WP_329410054.1">
    <property type="nucleotide sequence ID" value="NZ_CP109441.1"/>
</dbReference>
<dbReference type="InterPro" id="IPR029039">
    <property type="entry name" value="Flavoprotein-like_sf"/>
</dbReference>
<dbReference type="PANTHER" id="PTHR30543">
    <property type="entry name" value="CHROMATE REDUCTASE"/>
    <property type="match status" value="1"/>
</dbReference>
<dbReference type="Gene3D" id="3.40.50.360">
    <property type="match status" value="1"/>
</dbReference>
<evidence type="ECO:0000259" key="1">
    <source>
        <dbReference type="Pfam" id="PF03358"/>
    </source>
</evidence>
<sequence>MAERTRILALVGSLRAASVTRRLAETAADVVSSDIDVVIYDKLGEVPFYNEDHDVADAVPAAAVELRAAAEAADGLLLLTPEYNGSTPAVLKNAIDWLSRPYGASAIKGKPAAVVSASISPNAAKWAHADTAKAIGIAGATVIEEASLHFGATSARFASAHPRADAEASAQLAASVRHIVATARGGLVAT</sequence>
<feature type="domain" description="NADPH-dependent FMN reductase-like" evidence="1">
    <location>
        <begin position="5"/>
        <end position="150"/>
    </location>
</feature>
<evidence type="ECO:0000313" key="3">
    <source>
        <dbReference type="Proteomes" id="UP001432062"/>
    </source>
</evidence>
<evidence type="ECO:0000313" key="2">
    <source>
        <dbReference type="EMBL" id="WUV46369.1"/>
    </source>
</evidence>
<dbReference type="Pfam" id="PF03358">
    <property type="entry name" value="FMN_red"/>
    <property type="match status" value="1"/>
</dbReference>
<organism evidence="2 3">
    <name type="scientific">Nocardia vinacea</name>
    <dbReference type="NCBI Taxonomy" id="96468"/>
    <lineage>
        <taxon>Bacteria</taxon>
        <taxon>Bacillati</taxon>
        <taxon>Actinomycetota</taxon>
        <taxon>Actinomycetes</taxon>
        <taxon>Mycobacteriales</taxon>
        <taxon>Nocardiaceae</taxon>
        <taxon>Nocardia</taxon>
    </lineage>
</organism>